<dbReference type="Proteomes" id="UP000239872">
    <property type="component" value="Unassembled WGS sequence"/>
</dbReference>
<dbReference type="GO" id="GO:0042742">
    <property type="term" value="P:defense response to bacterium"/>
    <property type="evidence" value="ECO:0007669"/>
    <property type="project" value="UniProtKB-KW"/>
</dbReference>
<protein>
    <recommendedName>
        <fullName evidence="4">Peptidoglycan hydrolase</fullName>
    </recommendedName>
</protein>
<accession>A0A2S7SYX9</accession>
<evidence type="ECO:0000256" key="6">
    <source>
        <dbReference type="SAM" id="SignalP"/>
    </source>
</evidence>
<dbReference type="GO" id="GO:0031640">
    <property type="term" value="P:killing of cells of another organism"/>
    <property type="evidence" value="ECO:0007669"/>
    <property type="project" value="UniProtKB-KW"/>
</dbReference>
<evidence type="ECO:0000256" key="2">
    <source>
        <dbReference type="ARBA" id="ARBA00022638"/>
    </source>
</evidence>
<dbReference type="AlphaFoldDB" id="A0A2S7SYX9"/>
<dbReference type="InterPro" id="IPR018392">
    <property type="entry name" value="LysM"/>
</dbReference>
<dbReference type="Pfam" id="PF01832">
    <property type="entry name" value="Glucosaminidase"/>
    <property type="match status" value="1"/>
</dbReference>
<organism evidence="8 9">
    <name type="scientific">Flavipsychrobacter stenotrophus</name>
    <dbReference type="NCBI Taxonomy" id="2077091"/>
    <lineage>
        <taxon>Bacteria</taxon>
        <taxon>Pseudomonadati</taxon>
        <taxon>Bacteroidota</taxon>
        <taxon>Chitinophagia</taxon>
        <taxon>Chitinophagales</taxon>
        <taxon>Chitinophagaceae</taxon>
        <taxon>Flavipsychrobacter</taxon>
    </lineage>
</organism>
<dbReference type="CDD" id="cd00118">
    <property type="entry name" value="LysM"/>
    <property type="match status" value="2"/>
</dbReference>
<evidence type="ECO:0000256" key="4">
    <source>
        <dbReference type="ARBA" id="ARBA00032108"/>
    </source>
</evidence>
<keyword evidence="9" id="KW-1185">Reference proteome</keyword>
<feature type="region of interest" description="Disordered" evidence="5">
    <location>
        <begin position="307"/>
        <end position="331"/>
    </location>
</feature>
<dbReference type="SUPFAM" id="SSF54106">
    <property type="entry name" value="LysM domain"/>
    <property type="match status" value="1"/>
</dbReference>
<dbReference type="Pfam" id="PF01476">
    <property type="entry name" value="LysM"/>
    <property type="match status" value="2"/>
</dbReference>
<evidence type="ECO:0000256" key="5">
    <source>
        <dbReference type="SAM" id="MobiDB-lite"/>
    </source>
</evidence>
<feature type="region of interest" description="Disordered" evidence="5">
    <location>
        <begin position="587"/>
        <end position="650"/>
    </location>
</feature>
<dbReference type="Gene3D" id="3.10.350.10">
    <property type="entry name" value="LysM domain"/>
    <property type="match status" value="1"/>
</dbReference>
<dbReference type="OrthoDB" id="977752at2"/>
<keyword evidence="6" id="KW-0732">Signal</keyword>
<evidence type="ECO:0000256" key="3">
    <source>
        <dbReference type="ARBA" id="ARBA00022801"/>
    </source>
</evidence>
<evidence type="ECO:0000313" key="9">
    <source>
        <dbReference type="Proteomes" id="UP000239872"/>
    </source>
</evidence>
<keyword evidence="3" id="KW-0378">Hydrolase</keyword>
<keyword evidence="2" id="KW-0081">Bacteriolytic enzyme</keyword>
<feature type="chain" id="PRO_5015460571" description="Peptidoglycan hydrolase" evidence="6">
    <location>
        <begin position="22"/>
        <end position="678"/>
    </location>
</feature>
<dbReference type="PANTHER" id="PTHR33308">
    <property type="entry name" value="PEPTIDOGLYCAN HYDROLASE FLGJ"/>
    <property type="match status" value="1"/>
</dbReference>
<dbReference type="SMART" id="SM00047">
    <property type="entry name" value="LYZ2"/>
    <property type="match status" value="1"/>
</dbReference>
<reference evidence="8 9" key="1">
    <citation type="submission" date="2018-01" db="EMBL/GenBank/DDBJ databases">
        <title>A novel member of the phylum Bacteroidetes isolated from glacier ice.</title>
        <authorList>
            <person name="Liu Q."/>
            <person name="Xin Y.-H."/>
        </authorList>
    </citation>
    <scope>NUCLEOTIDE SEQUENCE [LARGE SCALE GENOMIC DNA]</scope>
    <source>
        <strain evidence="8 9">RB1R16</strain>
    </source>
</reference>
<comment type="caution">
    <text evidence="8">The sequence shown here is derived from an EMBL/GenBank/DDBJ whole genome shotgun (WGS) entry which is preliminary data.</text>
</comment>
<dbReference type="InterPro" id="IPR002901">
    <property type="entry name" value="MGlyc_endo_b_GlcNAc-like_dom"/>
</dbReference>
<evidence type="ECO:0000259" key="7">
    <source>
        <dbReference type="PROSITE" id="PS51782"/>
    </source>
</evidence>
<dbReference type="Gene3D" id="1.10.530.10">
    <property type="match status" value="1"/>
</dbReference>
<dbReference type="EMBL" id="PPSL01000002">
    <property type="protein sequence ID" value="PQJ11785.1"/>
    <property type="molecule type" value="Genomic_DNA"/>
</dbReference>
<dbReference type="InterPro" id="IPR051056">
    <property type="entry name" value="Glycosyl_Hydrolase_73"/>
</dbReference>
<name>A0A2S7SYX9_9BACT</name>
<proteinExistence type="predicted"/>
<feature type="compositionally biased region" description="Low complexity" evidence="5">
    <location>
        <begin position="315"/>
        <end position="330"/>
    </location>
</feature>
<dbReference type="InterPro" id="IPR036779">
    <property type="entry name" value="LysM_dom_sf"/>
</dbReference>
<feature type="domain" description="LysM" evidence="7">
    <location>
        <begin position="634"/>
        <end position="677"/>
    </location>
</feature>
<evidence type="ECO:0000256" key="1">
    <source>
        <dbReference type="ARBA" id="ARBA00022529"/>
    </source>
</evidence>
<feature type="signal peptide" evidence="6">
    <location>
        <begin position="1"/>
        <end position="21"/>
    </location>
</feature>
<dbReference type="RefSeq" id="WP_105038665.1">
    <property type="nucleotide sequence ID" value="NZ_PPSL01000002.1"/>
</dbReference>
<evidence type="ECO:0000313" key="8">
    <source>
        <dbReference type="EMBL" id="PQJ11785.1"/>
    </source>
</evidence>
<dbReference type="PROSITE" id="PS51782">
    <property type="entry name" value="LYSM"/>
    <property type="match status" value="1"/>
</dbReference>
<dbReference type="GO" id="GO:0004040">
    <property type="term" value="F:amidase activity"/>
    <property type="evidence" value="ECO:0007669"/>
    <property type="project" value="InterPro"/>
</dbReference>
<gene>
    <name evidence="8" type="ORF">CJD36_008295</name>
</gene>
<dbReference type="PANTHER" id="PTHR33308:SF9">
    <property type="entry name" value="PEPTIDOGLYCAN HYDROLASE FLGJ"/>
    <property type="match status" value="1"/>
</dbReference>
<dbReference type="SMART" id="SM00257">
    <property type="entry name" value="LysM"/>
    <property type="match status" value="2"/>
</dbReference>
<sequence length="678" mass="74414">MNKHILFCLSFLLLTTVKAGAQDSFSVRAQRYIEQYYSLAMAEQQRSGIPASVTLAQGVLETEAGRSELACSANNHFGIKCKADYQGAKFFHDDDAPKECFKMYRCAEDSYKDHSDYLKRNQRYSPLFALSQTDYASWAICLRKCGYATNPQYAQRLIKIIEDFKLQQYTYAAMDSSFMPNQPVIARSTSPFKERAKAAPAADTAVKGIVLTTFDPVDKPVAITKPKVKPVLTDREKPVVTPVPTPVAEVTTPSVETPKPAPAIVAAPDTRKEDPKPTATTSFKEIKATADSSHQIIAHDGPMHLQATPGAKSDTPTAQTPQQLQPTQATVDTKFDSGKVITVNGLKAFYAYKGDMLLQYAVKYNIRYPHLLEINDLEDGPLESNMPIYLEKKLSSGTHARHTVKEGETMFLIAQAEGMQLKRLLALNMMDIGDEPAIGVILELQNGVFKKPGLRTVTKEPKSNTTVMLGKSTPPSEMITINRTKPEVKTPEIKKEEPAQYVETIQAPKTPVAETTTVATPPSASVPTPSVTITAVPQPAASNPAVAVQPKHDTVIAKVAPQMKEDTTVDELASLKAELDKVVYTDDSKLTPAPPVKPSKPVTNVKSEPKKPTKDHKGKKSDDDDEDEDKKGSNMYTIKNGETLGGIANRHNTTVKKLIQLNHIKADEIRAGKKIRVK</sequence>
<keyword evidence="1" id="KW-0929">Antimicrobial</keyword>